<dbReference type="EMBL" id="BAAALS010000051">
    <property type="protein sequence ID" value="GAA1777018.1"/>
    <property type="molecule type" value="Genomic_DNA"/>
</dbReference>
<comment type="caution">
    <text evidence="3">The sequence shown here is derived from an EMBL/GenBank/DDBJ whole genome shotgun (WGS) entry which is preliminary data.</text>
</comment>
<evidence type="ECO:0000259" key="1">
    <source>
        <dbReference type="Pfam" id="PF04471"/>
    </source>
</evidence>
<evidence type="ECO:0000259" key="2">
    <source>
        <dbReference type="Pfam" id="PF18062"/>
    </source>
</evidence>
<gene>
    <name evidence="3" type="ORF">GCM10009681_55360</name>
</gene>
<accession>A0ABP4XGM0</accession>
<dbReference type="InterPro" id="IPR011856">
    <property type="entry name" value="tRNA_endonuc-like_dom_sf"/>
</dbReference>
<protein>
    <submittedName>
        <fullName evidence="3">Restriction endonuclease</fullName>
    </submittedName>
</protein>
<sequence>MSARPIHMLDVLRYAQGASRLDVELDGYLNYHFLTSPNGVEAPRLMLEAGINLAAPVVAPDGPRRPVINIRSSPWKAGHVTNPWHDEFDLDHGHVRYYGDHKPTTLGLPGATAGNRALLDAWTLHAATTAQRRLYAPPLLIYRSATVVKDGRRLVKGHVQFCGAAVIERLEHVVQRDPDTGRSFPNIVLDLAVLDLADAGDALDMRWIDDRRDVGLDAETATRHAPQSWLRWIKEGRSAIPRIRRRVVSSRVKSTADQLPVPGSAEAEVLERIYRFFDGRKHAFELLAARVAAQILGGSGARYHEGWLTRPGGDGGMDFVGRLDVGTPASNTPLVVLGQAKCVLPTSSISPDQVARVVARLRRGWIGVFVTTGTYSRQAQIEVIDDQYPLLLIDGKTLAEQVVRMAAADHDGDVDALLGPLATDYEAAVTYRRPDEILYG</sequence>
<dbReference type="InterPro" id="IPR041409">
    <property type="entry name" value="RE_AspBHI_N"/>
</dbReference>
<dbReference type="Proteomes" id="UP001500655">
    <property type="component" value="Unassembled WGS sequence"/>
</dbReference>
<keyword evidence="4" id="KW-1185">Reference proteome</keyword>
<feature type="domain" description="Restriction endonuclease AspBHI N-terminal" evidence="2">
    <location>
        <begin position="79"/>
        <end position="236"/>
    </location>
</feature>
<dbReference type="Gene3D" id="2.30.280.20">
    <property type="match status" value="1"/>
</dbReference>
<dbReference type="Pfam" id="PF18062">
    <property type="entry name" value="RE_AspBHI_N"/>
    <property type="match status" value="1"/>
</dbReference>
<evidence type="ECO:0000313" key="4">
    <source>
        <dbReference type="Proteomes" id="UP001500655"/>
    </source>
</evidence>
<dbReference type="GO" id="GO:0004519">
    <property type="term" value="F:endonuclease activity"/>
    <property type="evidence" value="ECO:0007669"/>
    <property type="project" value="UniProtKB-KW"/>
</dbReference>
<reference evidence="4" key="1">
    <citation type="journal article" date="2019" name="Int. J. Syst. Evol. Microbiol.">
        <title>The Global Catalogue of Microorganisms (GCM) 10K type strain sequencing project: providing services to taxonomists for standard genome sequencing and annotation.</title>
        <authorList>
            <consortium name="The Broad Institute Genomics Platform"/>
            <consortium name="The Broad Institute Genome Sequencing Center for Infectious Disease"/>
            <person name="Wu L."/>
            <person name="Ma J."/>
        </authorList>
    </citation>
    <scope>NUCLEOTIDE SEQUENCE [LARGE SCALE GENOMIC DNA]</scope>
    <source>
        <strain evidence="4">JCM 13249</strain>
    </source>
</reference>
<organism evidence="3 4">
    <name type="scientific">Luedemannella helvata</name>
    <dbReference type="NCBI Taxonomy" id="349315"/>
    <lineage>
        <taxon>Bacteria</taxon>
        <taxon>Bacillati</taxon>
        <taxon>Actinomycetota</taxon>
        <taxon>Actinomycetes</taxon>
        <taxon>Micromonosporales</taxon>
        <taxon>Micromonosporaceae</taxon>
        <taxon>Luedemannella</taxon>
    </lineage>
</organism>
<keyword evidence="3" id="KW-0378">Hydrolase</keyword>
<proteinExistence type="predicted"/>
<name>A0ABP4XGM0_9ACTN</name>
<keyword evidence="3" id="KW-0540">Nuclease</keyword>
<dbReference type="Gene3D" id="3.40.1350.10">
    <property type="match status" value="1"/>
</dbReference>
<feature type="domain" description="Restriction endonuclease type IV Mrr" evidence="1">
    <location>
        <begin position="291"/>
        <end position="400"/>
    </location>
</feature>
<keyword evidence="3" id="KW-0255">Endonuclease</keyword>
<dbReference type="InterPro" id="IPR007560">
    <property type="entry name" value="Restrct_endonuc_IV_Mrr"/>
</dbReference>
<evidence type="ECO:0000313" key="3">
    <source>
        <dbReference type="EMBL" id="GAA1777018.1"/>
    </source>
</evidence>
<dbReference type="Pfam" id="PF04471">
    <property type="entry name" value="Mrr_cat"/>
    <property type="match status" value="1"/>
</dbReference>